<gene>
    <name evidence="1" type="ORF">RRG08_018408</name>
</gene>
<protein>
    <submittedName>
        <fullName evidence="1">Uncharacterized protein</fullName>
    </submittedName>
</protein>
<evidence type="ECO:0000313" key="1">
    <source>
        <dbReference type="EMBL" id="KAK3748707.1"/>
    </source>
</evidence>
<organism evidence="1 2">
    <name type="scientific">Elysia crispata</name>
    <name type="common">lettuce slug</name>
    <dbReference type="NCBI Taxonomy" id="231223"/>
    <lineage>
        <taxon>Eukaryota</taxon>
        <taxon>Metazoa</taxon>
        <taxon>Spiralia</taxon>
        <taxon>Lophotrochozoa</taxon>
        <taxon>Mollusca</taxon>
        <taxon>Gastropoda</taxon>
        <taxon>Heterobranchia</taxon>
        <taxon>Euthyneura</taxon>
        <taxon>Panpulmonata</taxon>
        <taxon>Sacoglossa</taxon>
        <taxon>Placobranchoidea</taxon>
        <taxon>Plakobranchidae</taxon>
        <taxon>Elysia</taxon>
    </lineage>
</organism>
<name>A0AAE0YKU7_9GAST</name>
<evidence type="ECO:0000313" key="2">
    <source>
        <dbReference type="Proteomes" id="UP001283361"/>
    </source>
</evidence>
<keyword evidence="2" id="KW-1185">Reference proteome</keyword>
<dbReference type="AlphaFoldDB" id="A0AAE0YKU7"/>
<feature type="non-terminal residue" evidence="1">
    <location>
        <position position="1"/>
    </location>
</feature>
<sequence length="41" mass="4682">ESSNLLLVSFNKRDDILLKIVRLCSLLTKTLADHRSRRAGE</sequence>
<comment type="caution">
    <text evidence="1">The sequence shown here is derived from an EMBL/GenBank/DDBJ whole genome shotgun (WGS) entry which is preliminary data.</text>
</comment>
<proteinExistence type="predicted"/>
<dbReference type="EMBL" id="JAWDGP010005998">
    <property type="protein sequence ID" value="KAK3748707.1"/>
    <property type="molecule type" value="Genomic_DNA"/>
</dbReference>
<reference evidence="1" key="1">
    <citation type="journal article" date="2023" name="G3 (Bethesda)">
        <title>A reference genome for the long-term kleptoplast-retaining sea slug Elysia crispata morphotype clarki.</title>
        <authorList>
            <person name="Eastman K.E."/>
            <person name="Pendleton A.L."/>
            <person name="Shaikh M.A."/>
            <person name="Suttiyut T."/>
            <person name="Ogas R."/>
            <person name="Tomko P."/>
            <person name="Gavelis G."/>
            <person name="Widhalm J.R."/>
            <person name="Wisecaver J.H."/>
        </authorList>
    </citation>
    <scope>NUCLEOTIDE SEQUENCE</scope>
    <source>
        <strain evidence="1">ECLA1</strain>
    </source>
</reference>
<accession>A0AAE0YKU7</accession>
<dbReference type="Proteomes" id="UP001283361">
    <property type="component" value="Unassembled WGS sequence"/>
</dbReference>